<dbReference type="KEGG" id="vg:24608106"/>
<evidence type="ECO:0000256" key="4">
    <source>
        <dbReference type="ARBA" id="ARBA00023136"/>
    </source>
</evidence>
<name>A0A0A0RPJ7_9CAUD</name>
<evidence type="ECO:0000313" key="7">
    <source>
        <dbReference type="Proteomes" id="UP000030207"/>
    </source>
</evidence>
<dbReference type="InterPro" id="IPR006479">
    <property type="entry name" value="Holin"/>
</dbReference>
<dbReference type="GeneID" id="24608106"/>
<feature type="transmembrane region" description="Helical" evidence="5">
    <location>
        <begin position="26"/>
        <end position="45"/>
    </location>
</feature>
<accession>A0A0A0RPJ7</accession>
<dbReference type="RefSeq" id="YP_009151694.1">
    <property type="nucleotide sequence ID" value="NC_027374.1"/>
</dbReference>
<feature type="transmembrane region" description="Helical" evidence="5">
    <location>
        <begin position="57"/>
        <end position="76"/>
    </location>
</feature>
<dbReference type="OrthoDB" id="17854at10239"/>
<keyword evidence="7" id="KW-1185">Reference proteome</keyword>
<keyword evidence="3 5" id="KW-1133">Transmembrane helix</keyword>
<sequence length="97" mass="10596">MVNKPVQTTPKLVQVPDEAPKLSVKLVAITIFYLVVIANAVAEAFGLNLHIKANYEGIYDAVTAISYVVALAFAAWKNHNFTKAARIKAEVAKQVEK</sequence>
<dbReference type="GO" id="GO:0016020">
    <property type="term" value="C:membrane"/>
    <property type="evidence" value="ECO:0007669"/>
    <property type="project" value="UniProtKB-SubCell"/>
</dbReference>
<evidence type="ECO:0000256" key="1">
    <source>
        <dbReference type="ARBA" id="ARBA00004370"/>
    </source>
</evidence>
<dbReference type="Pfam" id="PF04688">
    <property type="entry name" value="Holin_SPP1"/>
    <property type="match status" value="1"/>
</dbReference>
<proteinExistence type="predicted"/>
<protein>
    <submittedName>
        <fullName evidence="6">Holin</fullName>
    </submittedName>
</protein>
<dbReference type="Proteomes" id="UP000030207">
    <property type="component" value="Segment"/>
</dbReference>
<evidence type="ECO:0000256" key="2">
    <source>
        <dbReference type="ARBA" id="ARBA00022692"/>
    </source>
</evidence>
<organism evidence="6 7">
    <name type="scientific">Bacillus phage Moonbeam</name>
    <dbReference type="NCBI Taxonomy" id="1540091"/>
    <lineage>
        <taxon>Viruses</taxon>
        <taxon>Duplodnaviria</taxon>
        <taxon>Heunggongvirae</taxon>
        <taxon>Uroviricota</taxon>
        <taxon>Caudoviricetes</taxon>
        <taxon>Herelleviridae</taxon>
        <taxon>Bastillevirinae</taxon>
        <taxon>Moonbeamvirus</taxon>
        <taxon>Moonbeamvirus moonbeam</taxon>
    </lineage>
</organism>
<dbReference type="EMBL" id="KM236246">
    <property type="protein sequence ID" value="AIW03529.1"/>
    <property type="molecule type" value="Genomic_DNA"/>
</dbReference>
<comment type="subcellular location">
    <subcellularLocation>
        <location evidence="1">Membrane</location>
    </subcellularLocation>
</comment>
<evidence type="ECO:0000313" key="6">
    <source>
        <dbReference type="EMBL" id="AIW03529.1"/>
    </source>
</evidence>
<keyword evidence="4 5" id="KW-0472">Membrane</keyword>
<keyword evidence="2 5" id="KW-0812">Transmembrane</keyword>
<evidence type="ECO:0000256" key="3">
    <source>
        <dbReference type="ARBA" id="ARBA00022989"/>
    </source>
</evidence>
<evidence type="ECO:0000256" key="5">
    <source>
        <dbReference type="SAM" id="Phobius"/>
    </source>
</evidence>
<reference evidence="6 7" key="1">
    <citation type="submission" date="2014-07" db="EMBL/GenBank/DDBJ databases">
        <title>Complete Genome of Bacillus megaterium Myophage Moonbeam.</title>
        <authorList>
            <person name="Cadungog J.N."/>
            <person name="Khatemi B.E."/>
            <person name="Hernandez A.C."/>
            <person name="Everett G.F.K."/>
        </authorList>
    </citation>
    <scope>NUCLEOTIDE SEQUENCE [LARGE SCALE GENOMIC DNA]</scope>
</reference>
<gene>
    <name evidence="6" type="ORF">CPT_Moonbeam131</name>
</gene>